<sequence>MKEYLAFALSMLVTASFGQMGFLPIQNVSAGKQFRFPVVSGTPPAVPEKINAYLQLAELDLLKGSEQQHIFEKVAADNGTIYGGKVSIAYEVLTNTRQNLAIRLTQSSCGATCAYWVRYYNFNPQNGDRYFVPDFFPAANLERLRQIITPRRQANLRKQIKALVASGEDAAHLEKYIYDYIGRDNLEDFYFTKDSIFFDNENLLSKNDKFYGLDNVTGFSVAEIKHLLNACGRSALLTGAQLAGFRSGTEPQLYEGRVGGSAAFYLLFRHDYQNKYRGSYAYKKYGRAIYLEGEQTGAEYSFSEKDANHDETARIQFRKDGLALKGYWVGRQNRKLAFSATRK</sequence>
<organism evidence="1">
    <name type="scientific">uncultured Cytophagales bacterium</name>
    <dbReference type="NCBI Taxonomy" id="158755"/>
    <lineage>
        <taxon>Bacteria</taxon>
        <taxon>Pseudomonadati</taxon>
        <taxon>Bacteroidota</taxon>
        <taxon>Sphingobacteriia</taxon>
        <taxon>Sphingobacteriales</taxon>
        <taxon>environmental samples</taxon>
    </lineage>
</organism>
<dbReference type="AlphaFoldDB" id="A0A6J4HEJ9"/>
<reference evidence="1" key="1">
    <citation type="submission" date="2020-02" db="EMBL/GenBank/DDBJ databases">
        <authorList>
            <person name="Meier V. D."/>
        </authorList>
    </citation>
    <scope>NUCLEOTIDE SEQUENCE</scope>
    <source>
        <strain evidence="1">AVDCRST_MAG56</strain>
    </source>
</reference>
<name>A0A6J4HEJ9_9SPHI</name>
<gene>
    <name evidence="1" type="ORF">AVDCRST_MAG56-481</name>
</gene>
<dbReference type="EMBL" id="CADCTQ010000047">
    <property type="protein sequence ID" value="CAA9222506.1"/>
    <property type="molecule type" value="Genomic_DNA"/>
</dbReference>
<evidence type="ECO:0000313" key="1">
    <source>
        <dbReference type="EMBL" id="CAA9222506.1"/>
    </source>
</evidence>
<accession>A0A6J4HEJ9</accession>
<protein>
    <submittedName>
        <fullName evidence="1">Uncharacterized protein</fullName>
    </submittedName>
</protein>
<proteinExistence type="predicted"/>